<dbReference type="InterPro" id="IPR050784">
    <property type="entry name" value="IAP"/>
</dbReference>
<dbReference type="HOGENOM" id="CLU_516258_0_0_1"/>
<name>A0A0D3J7T7_EMIH1</name>
<dbReference type="SUPFAM" id="SSF57850">
    <property type="entry name" value="RING/U-box"/>
    <property type="match status" value="1"/>
</dbReference>
<dbReference type="AlphaFoldDB" id="A0A0D3J7T7"/>
<feature type="compositionally biased region" description="Basic and acidic residues" evidence="2">
    <location>
        <begin position="257"/>
        <end position="274"/>
    </location>
</feature>
<feature type="domain" description="RING-type" evidence="3">
    <location>
        <begin position="472"/>
        <end position="507"/>
    </location>
</feature>
<dbReference type="GO" id="GO:0008270">
    <property type="term" value="F:zinc ion binding"/>
    <property type="evidence" value="ECO:0007669"/>
    <property type="project" value="UniProtKB-KW"/>
</dbReference>
<evidence type="ECO:0000259" key="3">
    <source>
        <dbReference type="PROSITE" id="PS50089"/>
    </source>
</evidence>
<proteinExistence type="predicted"/>
<dbReference type="PANTHER" id="PTHR10044">
    <property type="entry name" value="INHIBITOR OF APOPTOSIS"/>
    <property type="match status" value="1"/>
</dbReference>
<dbReference type="Gene3D" id="3.30.40.10">
    <property type="entry name" value="Zinc/RING finger domain, C3HC4 (zinc finger)"/>
    <property type="match status" value="1"/>
</dbReference>
<dbReference type="Gene3D" id="3.90.228.10">
    <property type="match status" value="1"/>
</dbReference>
<dbReference type="PROSITE" id="PS50089">
    <property type="entry name" value="ZF_RING_2"/>
    <property type="match status" value="1"/>
</dbReference>
<sequence length="528" mass="56531">MHASPSPSTLDLMVRSATRIALAAQNAAPLEQPAWSTEPAWRRDLRSTLQLDESDLDRSADVAVDGGWRRLGLSVRGRFEDDAWLDAGGAAGWRVAYHGTDAGPNAIRSIVQTGLRVGGLGSNGDPARPRSGDTFGRGIYVTPSLNMGVMYASRGGRGFVRTERGCSVLCVFCCAVRPGGFSVHEHKGGEVWTIGTEADCRATGIWSRSFSEDEQAFMRGSGKGPRRQQAERLAAEEAQREEQRAAAAARKAAQAEAARREKEAADKRAEEEKARRRAKAAEATAAKKEAKAKKKEAKKAPPACTLEEERRAKAAAELRTQEERAAQLAAEQESARAEREAAELAGAAERAALREDAELAEALRRSEVDAEEALVRRVLRCEEAVSSESTGGGGDLPRRVERLEASLGAATEGSLEERVGAIERLIGSEAGEAAEQHLPVTDPLAAVSLSDAGLDTGRPAAPESTMGGETTCIVCFARVKSHAAVPCGHLCACGPCSEQMQECPYCREPVMMWMVPRVRSSYGLLALL</sequence>
<dbReference type="EnsemblProtists" id="EOD19572">
    <property type="protein sequence ID" value="EOD19572"/>
    <property type="gene ID" value="EMIHUDRAFT_102218"/>
</dbReference>
<dbReference type="InterPro" id="IPR013083">
    <property type="entry name" value="Znf_RING/FYVE/PHD"/>
</dbReference>
<dbReference type="RefSeq" id="XP_005772001.1">
    <property type="nucleotide sequence ID" value="XM_005771944.1"/>
</dbReference>
<dbReference type="Proteomes" id="UP000013827">
    <property type="component" value="Unassembled WGS sequence"/>
</dbReference>
<feature type="compositionally biased region" description="Basic and acidic residues" evidence="2">
    <location>
        <begin position="228"/>
        <end position="244"/>
    </location>
</feature>
<organism evidence="4 5">
    <name type="scientific">Emiliania huxleyi (strain CCMP1516)</name>
    <dbReference type="NCBI Taxonomy" id="280463"/>
    <lineage>
        <taxon>Eukaryota</taxon>
        <taxon>Haptista</taxon>
        <taxon>Haptophyta</taxon>
        <taxon>Prymnesiophyceae</taxon>
        <taxon>Isochrysidales</taxon>
        <taxon>Noelaerhabdaceae</taxon>
        <taxon>Emiliania</taxon>
    </lineage>
</organism>
<keyword evidence="1" id="KW-0479">Metal-binding</keyword>
<dbReference type="GeneID" id="17265073"/>
<reference evidence="5" key="1">
    <citation type="journal article" date="2013" name="Nature">
        <title>Pan genome of the phytoplankton Emiliania underpins its global distribution.</title>
        <authorList>
            <person name="Read B.A."/>
            <person name="Kegel J."/>
            <person name="Klute M.J."/>
            <person name="Kuo A."/>
            <person name="Lefebvre S.C."/>
            <person name="Maumus F."/>
            <person name="Mayer C."/>
            <person name="Miller J."/>
            <person name="Monier A."/>
            <person name="Salamov A."/>
            <person name="Young J."/>
            <person name="Aguilar M."/>
            <person name="Claverie J.M."/>
            <person name="Frickenhaus S."/>
            <person name="Gonzalez K."/>
            <person name="Herman E.K."/>
            <person name="Lin Y.C."/>
            <person name="Napier J."/>
            <person name="Ogata H."/>
            <person name="Sarno A.F."/>
            <person name="Shmutz J."/>
            <person name="Schroeder D."/>
            <person name="de Vargas C."/>
            <person name="Verret F."/>
            <person name="von Dassow P."/>
            <person name="Valentin K."/>
            <person name="Van de Peer Y."/>
            <person name="Wheeler G."/>
            <person name="Dacks J.B."/>
            <person name="Delwiche C.F."/>
            <person name="Dyhrman S.T."/>
            <person name="Glockner G."/>
            <person name="John U."/>
            <person name="Richards T."/>
            <person name="Worden A.Z."/>
            <person name="Zhang X."/>
            <person name="Grigoriev I.V."/>
            <person name="Allen A.E."/>
            <person name="Bidle K."/>
            <person name="Borodovsky M."/>
            <person name="Bowler C."/>
            <person name="Brownlee C."/>
            <person name="Cock J.M."/>
            <person name="Elias M."/>
            <person name="Gladyshev V.N."/>
            <person name="Groth M."/>
            <person name="Guda C."/>
            <person name="Hadaegh A."/>
            <person name="Iglesias-Rodriguez M.D."/>
            <person name="Jenkins J."/>
            <person name="Jones B.M."/>
            <person name="Lawson T."/>
            <person name="Leese F."/>
            <person name="Lindquist E."/>
            <person name="Lobanov A."/>
            <person name="Lomsadze A."/>
            <person name="Malik S.B."/>
            <person name="Marsh M.E."/>
            <person name="Mackinder L."/>
            <person name="Mock T."/>
            <person name="Mueller-Roeber B."/>
            <person name="Pagarete A."/>
            <person name="Parker M."/>
            <person name="Probert I."/>
            <person name="Quesneville H."/>
            <person name="Raines C."/>
            <person name="Rensing S.A."/>
            <person name="Riano-Pachon D.M."/>
            <person name="Richier S."/>
            <person name="Rokitta S."/>
            <person name="Shiraiwa Y."/>
            <person name="Soanes D.M."/>
            <person name="van der Giezen M."/>
            <person name="Wahlund T.M."/>
            <person name="Williams B."/>
            <person name="Wilson W."/>
            <person name="Wolfe G."/>
            <person name="Wurch L.L."/>
        </authorList>
    </citation>
    <scope>NUCLEOTIDE SEQUENCE</scope>
</reference>
<keyword evidence="1" id="KW-0863">Zinc-finger</keyword>
<feature type="compositionally biased region" description="Low complexity" evidence="2">
    <location>
        <begin position="245"/>
        <end position="256"/>
    </location>
</feature>
<dbReference type="KEGG" id="ehx:EMIHUDRAFT_102218"/>
<feature type="compositionally biased region" description="Basic and acidic residues" evidence="2">
    <location>
        <begin position="307"/>
        <end position="325"/>
    </location>
</feature>
<dbReference type="STRING" id="2903.R1CB63"/>
<evidence type="ECO:0000313" key="5">
    <source>
        <dbReference type="Proteomes" id="UP000013827"/>
    </source>
</evidence>
<protein>
    <recommendedName>
        <fullName evidence="3">RING-type domain-containing protein</fullName>
    </recommendedName>
</protein>
<dbReference type="PaxDb" id="2903-EOD19572"/>
<keyword evidence="1" id="KW-0862">Zinc</keyword>
<dbReference type="SUPFAM" id="SSF56399">
    <property type="entry name" value="ADP-ribosylation"/>
    <property type="match status" value="1"/>
</dbReference>
<evidence type="ECO:0000256" key="2">
    <source>
        <dbReference type="SAM" id="MobiDB-lite"/>
    </source>
</evidence>
<reference evidence="4" key="2">
    <citation type="submission" date="2024-10" db="UniProtKB">
        <authorList>
            <consortium name="EnsemblProtists"/>
        </authorList>
    </citation>
    <scope>IDENTIFICATION</scope>
</reference>
<evidence type="ECO:0000256" key="1">
    <source>
        <dbReference type="PROSITE-ProRule" id="PRU00175"/>
    </source>
</evidence>
<feature type="region of interest" description="Disordered" evidence="2">
    <location>
        <begin position="213"/>
        <end position="332"/>
    </location>
</feature>
<evidence type="ECO:0000313" key="4">
    <source>
        <dbReference type="EnsemblProtists" id="EOD19572"/>
    </source>
</evidence>
<accession>A0A0D3J7T7</accession>
<dbReference type="Pfam" id="PF13920">
    <property type="entry name" value="zf-C3HC4_3"/>
    <property type="match status" value="1"/>
</dbReference>
<dbReference type="InterPro" id="IPR001841">
    <property type="entry name" value="Znf_RING"/>
</dbReference>
<keyword evidence="5" id="KW-1185">Reference proteome</keyword>